<proteinExistence type="predicted"/>
<feature type="non-terminal residue" evidence="1">
    <location>
        <position position="467"/>
    </location>
</feature>
<comment type="caution">
    <text evidence="1">The sequence shown here is derived from an EMBL/GenBank/DDBJ whole genome shotgun (WGS) entry which is preliminary data.</text>
</comment>
<protein>
    <submittedName>
        <fullName evidence="1">Uncharacterized protein</fullName>
    </submittedName>
</protein>
<sequence>MPADSTNEGRGDPPPRQRVQGAPLSPIPQDYATREKIVEIINQQFRLEEYLKWQEIRKIEENICKTEALLDIVRSAALNERQYRSMGTFEAINRSRWAMRSAAIEASRLLSRQQGAASAVRSERSSTASSTCYARRHDGKFVRPNFATFQGFINHCRITHQIEFSNHAEAAKICGVVVEDESEIPQNHPVRRQGPMAAPIIPTNSDQLSEGMVAGFSTEFLASQLSESQRSSIQSALKGLSKPTIKVYEEEVDFDEADTPKKPTNAGKGMSRTRPASQEAQTDNPERTPSASTPALPFMSHLVRESRFHIMRQIIVGNSSKYIPVDKRDPNYPDYTHRWTLTVRTPLNDPPPGTFIKKTRYFLHPSYRPNDIIDVVEPFSFKLTRLGWGEFPVRLQLFFTDKRNKPVDVILMLQLDKSHCGREVLGASKIVDVELDRLSKLRDTSELGGAEDEGNGRPPHEGAKVPP</sequence>
<gene>
    <name evidence="1" type="ORF">EV182_001675</name>
</gene>
<evidence type="ECO:0000313" key="1">
    <source>
        <dbReference type="EMBL" id="KAJ1679620.1"/>
    </source>
</evidence>
<organism evidence="1 2">
    <name type="scientific">Spiromyces aspiralis</name>
    <dbReference type="NCBI Taxonomy" id="68401"/>
    <lineage>
        <taxon>Eukaryota</taxon>
        <taxon>Fungi</taxon>
        <taxon>Fungi incertae sedis</taxon>
        <taxon>Zoopagomycota</taxon>
        <taxon>Kickxellomycotina</taxon>
        <taxon>Kickxellomycetes</taxon>
        <taxon>Kickxellales</taxon>
        <taxon>Kickxellaceae</taxon>
        <taxon>Spiromyces</taxon>
    </lineage>
</organism>
<dbReference type="Proteomes" id="UP001145114">
    <property type="component" value="Unassembled WGS sequence"/>
</dbReference>
<keyword evidence="2" id="KW-1185">Reference proteome</keyword>
<dbReference type="EMBL" id="JAMZIH010000270">
    <property type="protein sequence ID" value="KAJ1679620.1"/>
    <property type="molecule type" value="Genomic_DNA"/>
</dbReference>
<accession>A0ACC1HUA5</accession>
<name>A0ACC1HUA5_9FUNG</name>
<reference evidence="1" key="1">
    <citation type="submission" date="2022-06" db="EMBL/GenBank/DDBJ databases">
        <title>Phylogenomic reconstructions and comparative analyses of Kickxellomycotina fungi.</title>
        <authorList>
            <person name="Reynolds N.K."/>
            <person name="Stajich J.E."/>
            <person name="Barry K."/>
            <person name="Grigoriev I.V."/>
            <person name="Crous P."/>
            <person name="Smith M.E."/>
        </authorList>
    </citation>
    <scope>NUCLEOTIDE SEQUENCE</scope>
    <source>
        <strain evidence="1">RSA 2271</strain>
    </source>
</reference>
<evidence type="ECO:0000313" key="2">
    <source>
        <dbReference type="Proteomes" id="UP001145114"/>
    </source>
</evidence>